<dbReference type="SUPFAM" id="SSF52218">
    <property type="entry name" value="Flavoproteins"/>
    <property type="match status" value="1"/>
</dbReference>
<dbReference type="PANTHER" id="PTHR43278:SF1">
    <property type="entry name" value="IRON-SULFUR FLAVOPROTEIN MJ1083"/>
    <property type="match status" value="1"/>
</dbReference>
<name>A0A562V6M5_9BACT</name>
<accession>A0A562V6M5</accession>
<evidence type="ECO:0000256" key="2">
    <source>
        <dbReference type="ARBA" id="ARBA00022643"/>
    </source>
</evidence>
<organism evidence="4 5">
    <name type="scientific">Geobacter argillaceus</name>
    <dbReference type="NCBI Taxonomy" id="345631"/>
    <lineage>
        <taxon>Bacteria</taxon>
        <taxon>Pseudomonadati</taxon>
        <taxon>Thermodesulfobacteriota</taxon>
        <taxon>Desulfuromonadia</taxon>
        <taxon>Geobacterales</taxon>
        <taxon>Geobacteraceae</taxon>
        <taxon>Geobacter</taxon>
    </lineage>
</organism>
<dbReference type="Proteomes" id="UP000319449">
    <property type="component" value="Unassembled WGS sequence"/>
</dbReference>
<evidence type="ECO:0000313" key="5">
    <source>
        <dbReference type="Proteomes" id="UP000319449"/>
    </source>
</evidence>
<dbReference type="PANTHER" id="PTHR43278">
    <property type="entry name" value="NAD(P)H-DEPENDENT FMN-CONTAINING OXIDOREDUCTASE YWQN-RELATED"/>
    <property type="match status" value="1"/>
</dbReference>
<dbReference type="AlphaFoldDB" id="A0A562V6M5"/>
<evidence type="ECO:0000256" key="1">
    <source>
        <dbReference type="ARBA" id="ARBA00022630"/>
    </source>
</evidence>
<protein>
    <submittedName>
        <fullName evidence="4">NADPH-dependent FMN reductase</fullName>
    </submittedName>
</protein>
<dbReference type="GO" id="GO:0016491">
    <property type="term" value="F:oxidoreductase activity"/>
    <property type="evidence" value="ECO:0007669"/>
    <property type="project" value="InterPro"/>
</dbReference>
<gene>
    <name evidence="4" type="ORF">JN12_03845</name>
</gene>
<dbReference type="Gene3D" id="3.40.50.360">
    <property type="match status" value="1"/>
</dbReference>
<evidence type="ECO:0000259" key="3">
    <source>
        <dbReference type="Pfam" id="PF03358"/>
    </source>
</evidence>
<feature type="domain" description="NADPH-dependent FMN reductase-like" evidence="3">
    <location>
        <begin position="1"/>
        <end position="121"/>
    </location>
</feature>
<dbReference type="InterPro" id="IPR005025">
    <property type="entry name" value="FMN_Rdtase-like_dom"/>
</dbReference>
<keyword evidence="5" id="KW-1185">Reference proteome</keyword>
<reference evidence="4 5" key="1">
    <citation type="submission" date="2019-07" db="EMBL/GenBank/DDBJ databases">
        <title>Genomic Encyclopedia of Archaeal and Bacterial Type Strains, Phase II (KMG-II): from individual species to whole genera.</title>
        <authorList>
            <person name="Goeker M."/>
        </authorList>
    </citation>
    <scope>NUCLEOTIDE SEQUENCE [LARGE SCALE GENOMIC DNA]</scope>
    <source>
        <strain evidence="4 5">ATCC BAA-1139</strain>
    </source>
</reference>
<keyword evidence="2" id="KW-0288">FMN</keyword>
<sequence>MKVLGISGSPRQGQTTDILVQEVLNGVEGDTEFISLSGKRIGSCLGCLGCVKDNVCKIKDDMSELRQKIVAADALVIGAPNYYGMLNSLSHCFWERFYQFRHREGDEIAGKLGVAVGVAGRTPDLPVRDIENFFTYNKIECIGAVTAVGPASCFTCGHGETCRAGSIHMTFGPGTKITKAITPDLAKQQEKIAQARALGRELGNRLLMR</sequence>
<dbReference type="Pfam" id="PF03358">
    <property type="entry name" value="FMN_red"/>
    <property type="match status" value="1"/>
</dbReference>
<dbReference type="OrthoDB" id="9790975at2"/>
<keyword evidence="1" id="KW-0285">Flavoprotein</keyword>
<dbReference type="InterPro" id="IPR051796">
    <property type="entry name" value="ISF_SsuE-like"/>
</dbReference>
<evidence type="ECO:0000313" key="4">
    <source>
        <dbReference type="EMBL" id="TWJ13407.1"/>
    </source>
</evidence>
<proteinExistence type="predicted"/>
<dbReference type="InterPro" id="IPR029039">
    <property type="entry name" value="Flavoprotein-like_sf"/>
</dbReference>
<comment type="caution">
    <text evidence="4">The sequence shown here is derived from an EMBL/GenBank/DDBJ whole genome shotgun (WGS) entry which is preliminary data.</text>
</comment>
<dbReference type="RefSeq" id="WP_145025811.1">
    <property type="nucleotide sequence ID" value="NZ_VLLN01000040.1"/>
</dbReference>
<dbReference type="EMBL" id="VLLN01000040">
    <property type="protein sequence ID" value="TWJ13407.1"/>
    <property type="molecule type" value="Genomic_DNA"/>
</dbReference>